<dbReference type="SUPFAM" id="SSF103473">
    <property type="entry name" value="MFS general substrate transporter"/>
    <property type="match status" value="1"/>
</dbReference>
<evidence type="ECO:0000256" key="6">
    <source>
        <dbReference type="ARBA" id="ARBA00023136"/>
    </source>
</evidence>
<dbReference type="STRING" id="1450535.A0A317XBA3"/>
<dbReference type="RefSeq" id="XP_025470581.1">
    <property type="nucleotide sequence ID" value="XM_025617050.1"/>
</dbReference>
<dbReference type="InterPro" id="IPR005829">
    <property type="entry name" value="Sugar_transporter_CS"/>
</dbReference>
<keyword evidence="6 9" id="KW-0472">Membrane</keyword>
<keyword evidence="3" id="KW-0813">Transport</keyword>
<dbReference type="PRINTS" id="PR00171">
    <property type="entry name" value="SUGRTRNSPORT"/>
</dbReference>
<feature type="transmembrane region" description="Helical" evidence="9">
    <location>
        <begin position="42"/>
        <end position="60"/>
    </location>
</feature>
<dbReference type="InterPro" id="IPR003663">
    <property type="entry name" value="Sugar/inositol_transpt"/>
</dbReference>
<dbReference type="GO" id="GO:0005366">
    <property type="term" value="F:myo-inositol:proton symporter activity"/>
    <property type="evidence" value="ECO:0007669"/>
    <property type="project" value="TreeGrafter"/>
</dbReference>
<organism evidence="11 12">
    <name type="scientific">Aspergillus sclerotioniger CBS 115572</name>
    <dbReference type="NCBI Taxonomy" id="1450535"/>
    <lineage>
        <taxon>Eukaryota</taxon>
        <taxon>Fungi</taxon>
        <taxon>Dikarya</taxon>
        <taxon>Ascomycota</taxon>
        <taxon>Pezizomycotina</taxon>
        <taxon>Eurotiomycetes</taxon>
        <taxon>Eurotiomycetidae</taxon>
        <taxon>Eurotiales</taxon>
        <taxon>Aspergillaceae</taxon>
        <taxon>Aspergillus</taxon>
        <taxon>Aspergillus subgen. Circumdati</taxon>
    </lineage>
</organism>
<dbReference type="AlphaFoldDB" id="A0A317XBA3"/>
<feature type="transmembrane region" description="Helical" evidence="9">
    <location>
        <begin position="309"/>
        <end position="333"/>
    </location>
</feature>
<dbReference type="PANTHER" id="PTHR48020:SF12">
    <property type="entry name" value="PROTON MYO-INOSITOL COTRANSPORTER"/>
    <property type="match status" value="1"/>
</dbReference>
<comment type="subcellular location">
    <subcellularLocation>
        <location evidence="1">Membrane</location>
        <topology evidence="1">Multi-pass membrane protein</topology>
    </subcellularLocation>
</comment>
<gene>
    <name evidence="11" type="ORF">BO94DRAFT_622162</name>
</gene>
<name>A0A317XBA3_9EURO</name>
<protein>
    <submittedName>
        <fullName evidence="11">MFS myo-inositol transporter</fullName>
    </submittedName>
</protein>
<comment type="caution">
    <text evidence="11">The sequence shown here is derived from an EMBL/GenBank/DDBJ whole genome shotgun (WGS) entry which is preliminary data.</text>
</comment>
<evidence type="ECO:0000256" key="7">
    <source>
        <dbReference type="ARBA" id="ARBA00049119"/>
    </source>
</evidence>
<dbReference type="GeneID" id="37119193"/>
<dbReference type="Proteomes" id="UP000246702">
    <property type="component" value="Unassembled WGS sequence"/>
</dbReference>
<dbReference type="GO" id="GO:0016020">
    <property type="term" value="C:membrane"/>
    <property type="evidence" value="ECO:0007669"/>
    <property type="project" value="UniProtKB-SubCell"/>
</dbReference>
<feature type="domain" description="Major facilitator superfamily (MFS) profile" evidence="10">
    <location>
        <begin position="47"/>
        <end position="510"/>
    </location>
</feature>
<keyword evidence="5 9" id="KW-1133">Transmembrane helix</keyword>
<dbReference type="NCBIfam" id="TIGR00879">
    <property type="entry name" value="SP"/>
    <property type="match status" value="1"/>
</dbReference>
<evidence type="ECO:0000256" key="8">
    <source>
        <dbReference type="SAM" id="MobiDB-lite"/>
    </source>
</evidence>
<reference evidence="11 12" key="1">
    <citation type="submission" date="2016-12" db="EMBL/GenBank/DDBJ databases">
        <title>The genomes of Aspergillus section Nigri reveals drivers in fungal speciation.</title>
        <authorList>
            <consortium name="DOE Joint Genome Institute"/>
            <person name="Vesth T.C."/>
            <person name="Nybo J."/>
            <person name="Theobald S."/>
            <person name="Brandl J."/>
            <person name="Frisvad J.C."/>
            <person name="Nielsen K.F."/>
            <person name="Lyhne E.K."/>
            <person name="Kogle M.E."/>
            <person name="Kuo A."/>
            <person name="Riley R."/>
            <person name="Clum A."/>
            <person name="Nolan M."/>
            <person name="Lipzen A."/>
            <person name="Salamov A."/>
            <person name="Henrissat B."/>
            <person name="Wiebenga A."/>
            <person name="De Vries R.P."/>
            <person name="Grigoriev I.V."/>
            <person name="Mortensen U.H."/>
            <person name="Andersen M.R."/>
            <person name="Baker S.E."/>
        </authorList>
    </citation>
    <scope>NUCLEOTIDE SEQUENCE [LARGE SCALE GENOMIC DNA]</scope>
    <source>
        <strain evidence="11 12">CBS 115572</strain>
    </source>
</reference>
<evidence type="ECO:0000259" key="10">
    <source>
        <dbReference type="PROSITE" id="PS50850"/>
    </source>
</evidence>
<dbReference type="Pfam" id="PF00083">
    <property type="entry name" value="Sugar_tr"/>
    <property type="match status" value="1"/>
</dbReference>
<dbReference type="Gene3D" id="1.20.1250.20">
    <property type="entry name" value="MFS general substrate transporter like domains"/>
    <property type="match status" value="1"/>
</dbReference>
<proteinExistence type="inferred from homology"/>
<evidence type="ECO:0000256" key="2">
    <source>
        <dbReference type="ARBA" id="ARBA00010992"/>
    </source>
</evidence>
<dbReference type="OrthoDB" id="6339427at2759"/>
<dbReference type="InterPro" id="IPR036259">
    <property type="entry name" value="MFS_trans_sf"/>
</dbReference>
<sequence length="962" mass="107239">MNRREENEPTDPNAPLLPSVPLVDREPQHDDGNVNTGQTSGWFIYALTFSVGISGLLFGYDTGVISSTLVSIGSDLSNRNLTTLDKSLIASCTSLFALIASPLAGILADKFGRRKVILVADVLFTLGALIQAVTTTVWGMIAGRSIVGLAVGGASLVTPLYISELAPSHVRGRLVTILSLFITGGQVIAYIVGWLFSSISGGWQYIVGLGMLPAIFQFFIVLVLPETPRWLVQAGFEEKATNVLSKVYGGKSDNNLMAKTVMRDIQREVAQEEDELGQTNKPFTDNRHWLENITQCARSLALVGGNRRALIIAVMLQGIQQLCGFNSLMYFSATIFSMLSFSSPTLTSLSVAMTNFLFTLLAFAFIDKIGRRRILLYSIPLMALSLVACAMTFASINLPKPESAVRAEGDVTTNGSLHPVAILTCLIVYTASYAFGLGNVPWQQSELFPLNVRSLGSALATATNWGSNFVVGLTFLPMMEWMSPGWTFATYAAVCVIGWFGVWAIYPEMSGLRLEEVKELLADGWGVQKSLRRRRSRLDIVQYIAYLLPHDVDIVNFARCCSSLAAKILPAQSSVWRRRFKDFYDVPRHDSSNEIKTKYQIRAIVLSRLIYFQYGQKEKQTFWLEVVRDMLLESNKQPISKNLERIRRLLLGSDFLNRPVSGYGQKEAGRPSDLFCAIQLCLTGLALDPLMSVRCLRTDYDIGAVYTYGVEIRPVVHSNKLDLGKTLDIRNFWLRHLLNPDEATFCGSYSSLPSYYKPTPWGKVAPLEASAPWLGYYSCIHPYPVSLGKLENRQTCADLDSHWTQVGFTSLQIKSDPNPLNWPPLFETIIPVDSSNSQRSYFRGIQKSPESFDNVVCLVRGFYEPIPIPQGGFPGWCRICFAVYERDPDDHLPVPAYDATEPAADDYAWFFQEGWPPSDLETEFYWIRGYEGVILPGGRIMLGSWVDMIDTADRGPFIFWKP</sequence>
<keyword evidence="4 9" id="KW-0812">Transmembrane</keyword>
<dbReference type="FunFam" id="1.20.1250.20:FF:000073">
    <property type="entry name" value="MFS myo-inositol transporter, putative"/>
    <property type="match status" value="1"/>
</dbReference>
<feature type="transmembrane region" description="Helical" evidence="9">
    <location>
        <begin position="488"/>
        <end position="506"/>
    </location>
</feature>
<evidence type="ECO:0000313" key="11">
    <source>
        <dbReference type="EMBL" id="PWY93820.1"/>
    </source>
</evidence>
<keyword evidence="12" id="KW-1185">Reference proteome</keyword>
<evidence type="ECO:0000256" key="3">
    <source>
        <dbReference type="ARBA" id="ARBA00022448"/>
    </source>
</evidence>
<feature type="transmembrane region" description="Helical" evidence="9">
    <location>
        <begin position="174"/>
        <end position="196"/>
    </location>
</feature>
<feature type="transmembrane region" description="Helical" evidence="9">
    <location>
        <begin position="202"/>
        <end position="224"/>
    </location>
</feature>
<feature type="transmembrane region" description="Helical" evidence="9">
    <location>
        <begin position="88"/>
        <end position="109"/>
    </location>
</feature>
<comment type="catalytic activity">
    <reaction evidence="7">
        <text>myo-inositol(out) + H(+)(out) = myo-inositol(in) + H(+)(in)</text>
        <dbReference type="Rhea" id="RHEA:60364"/>
        <dbReference type="ChEBI" id="CHEBI:15378"/>
        <dbReference type="ChEBI" id="CHEBI:17268"/>
    </reaction>
</comment>
<feature type="transmembrane region" description="Helical" evidence="9">
    <location>
        <begin position="416"/>
        <end position="435"/>
    </location>
</feature>
<accession>A0A317XBA3</accession>
<evidence type="ECO:0000256" key="5">
    <source>
        <dbReference type="ARBA" id="ARBA00022989"/>
    </source>
</evidence>
<feature type="transmembrane region" description="Helical" evidence="9">
    <location>
        <begin position="116"/>
        <end position="135"/>
    </location>
</feature>
<dbReference type="InterPro" id="IPR050814">
    <property type="entry name" value="Myo-inositol_Transporter"/>
</dbReference>
<feature type="transmembrane region" description="Helical" evidence="9">
    <location>
        <begin position="345"/>
        <end position="367"/>
    </location>
</feature>
<dbReference type="InterPro" id="IPR020846">
    <property type="entry name" value="MFS_dom"/>
</dbReference>
<feature type="transmembrane region" description="Helical" evidence="9">
    <location>
        <begin position="374"/>
        <end position="396"/>
    </location>
</feature>
<feature type="transmembrane region" description="Helical" evidence="9">
    <location>
        <begin position="141"/>
        <end position="162"/>
    </location>
</feature>
<evidence type="ECO:0000256" key="4">
    <source>
        <dbReference type="ARBA" id="ARBA00022692"/>
    </source>
</evidence>
<dbReference type="PANTHER" id="PTHR48020">
    <property type="entry name" value="PROTON MYO-INOSITOL COTRANSPORTER"/>
    <property type="match status" value="1"/>
</dbReference>
<dbReference type="PROSITE" id="PS00216">
    <property type="entry name" value="SUGAR_TRANSPORT_1"/>
    <property type="match status" value="2"/>
</dbReference>
<comment type="similarity">
    <text evidence="2">Belongs to the major facilitator superfamily. Sugar transporter (TC 2.A.1.1) family.</text>
</comment>
<dbReference type="EMBL" id="MSFK01000006">
    <property type="protein sequence ID" value="PWY93820.1"/>
    <property type="molecule type" value="Genomic_DNA"/>
</dbReference>
<dbReference type="PROSITE" id="PS50850">
    <property type="entry name" value="MFS"/>
    <property type="match status" value="1"/>
</dbReference>
<dbReference type="GO" id="GO:1904679">
    <property type="term" value="P:myo-inositol import across plasma membrane"/>
    <property type="evidence" value="ECO:0007669"/>
    <property type="project" value="TreeGrafter"/>
</dbReference>
<evidence type="ECO:0000313" key="12">
    <source>
        <dbReference type="Proteomes" id="UP000246702"/>
    </source>
</evidence>
<feature type="region of interest" description="Disordered" evidence="8">
    <location>
        <begin position="1"/>
        <end position="31"/>
    </location>
</feature>
<dbReference type="InterPro" id="IPR005828">
    <property type="entry name" value="MFS_sugar_transport-like"/>
</dbReference>
<evidence type="ECO:0000256" key="1">
    <source>
        <dbReference type="ARBA" id="ARBA00004141"/>
    </source>
</evidence>
<evidence type="ECO:0000256" key="9">
    <source>
        <dbReference type="SAM" id="Phobius"/>
    </source>
</evidence>
<dbReference type="PROSITE" id="PS00217">
    <property type="entry name" value="SUGAR_TRANSPORT_2"/>
    <property type="match status" value="1"/>
</dbReference>